<dbReference type="PANTHER" id="PTHR13341:SF2">
    <property type="entry name" value="PROTEIN SEELE"/>
    <property type="match status" value="1"/>
</dbReference>
<accession>A0A9N9RDI2</accession>
<dbReference type="InterPro" id="IPR042415">
    <property type="entry name" value="CNPY"/>
</dbReference>
<dbReference type="Pfam" id="PF11938">
    <property type="entry name" value="DUF3456"/>
    <property type="match status" value="1"/>
</dbReference>
<organism evidence="4 5">
    <name type="scientific">Diatraea saccharalis</name>
    <name type="common">sugarcane borer</name>
    <dbReference type="NCBI Taxonomy" id="40085"/>
    <lineage>
        <taxon>Eukaryota</taxon>
        <taxon>Metazoa</taxon>
        <taxon>Ecdysozoa</taxon>
        <taxon>Arthropoda</taxon>
        <taxon>Hexapoda</taxon>
        <taxon>Insecta</taxon>
        <taxon>Pterygota</taxon>
        <taxon>Neoptera</taxon>
        <taxon>Endopterygota</taxon>
        <taxon>Lepidoptera</taxon>
        <taxon>Glossata</taxon>
        <taxon>Ditrysia</taxon>
        <taxon>Pyraloidea</taxon>
        <taxon>Crambidae</taxon>
        <taxon>Crambinae</taxon>
        <taxon>Diatraea</taxon>
    </lineage>
</organism>
<keyword evidence="2" id="KW-0732">Signal</keyword>
<dbReference type="GO" id="GO:0005783">
    <property type="term" value="C:endoplasmic reticulum"/>
    <property type="evidence" value="ECO:0007669"/>
    <property type="project" value="TreeGrafter"/>
</dbReference>
<evidence type="ECO:0000313" key="4">
    <source>
        <dbReference type="EMBL" id="CAG9794155.1"/>
    </source>
</evidence>
<evidence type="ECO:0000259" key="3">
    <source>
        <dbReference type="Pfam" id="PF11938"/>
    </source>
</evidence>
<proteinExistence type="inferred from homology"/>
<protein>
    <recommendedName>
        <fullName evidence="3">DUF3456 domain-containing protein</fullName>
    </recommendedName>
</protein>
<reference evidence="4" key="2">
    <citation type="submission" date="2022-10" db="EMBL/GenBank/DDBJ databases">
        <authorList>
            <consortium name="ENA_rothamsted_submissions"/>
            <consortium name="culmorum"/>
            <person name="King R."/>
        </authorList>
    </citation>
    <scope>NUCLEOTIDE SEQUENCE</scope>
</reference>
<evidence type="ECO:0000256" key="1">
    <source>
        <dbReference type="ARBA" id="ARBA00007285"/>
    </source>
</evidence>
<dbReference type="AlphaFoldDB" id="A0A9N9RDI2"/>
<evidence type="ECO:0000256" key="2">
    <source>
        <dbReference type="SAM" id="SignalP"/>
    </source>
</evidence>
<dbReference type="Proteomes" id="UP001153714">
    <property type="component" value="Chromosome 6"/>
</dbReference>
<dbReference type="InterPro" id="IPR021852">
    <property type="entry name" value="DUF3456"/>
</dbReference>
<dbReference type="PANTHER" id="PTHR13341">
    <property type="entry name" value="MIR-INTERACTING SAPOSIN-LIKE PROTEIN"/>
    <property type="match status" value="1"/>
</dbReference>
<reference evidence="4" key="1">
    <citation type="submission" date="2021-12" db="EMBL/GenBank/DDBJ databases">
        <authorList>
            <person name="King R."/>
        </authorList>
    </citation>
    <scope>NUCLEOTIDE SEQUENCE</scope>
</reference>
<name>A0A9N9RDI2_9NEOP</name>
<feature type="chain" id="PRO_5040479436" description="DUF3456 domain-containing protein" evidence="2">
    <location>
        <begin position="20"/>
        <end position="127"/>
    </location>
</feature>
<dbReference type="EMBL" id="OU893337">
    <property type="protein sequence ID" value="CAG9794155.1"/>
    <property type="molecule type" value="Genomic_DNA"/>
</dbReference>
<sequence length="127" mass="14668">MKCAFYYIAIVVSFSVVSARIDPKNLKCLVCRQIFEELNVVIKSTDKWKKVDVGNFRMDASGNTMQDKVPAHRSAVYISEVIDEICECLNIFIMSISVTYYSPVHLQGRQRTEFRFLNIHNSSMYVN</sequence>
<comment type="similarity">
    <text evidence="1">Belongs to the canopy family.</text>
</comment>
<keyword evidence="5" id="KW-1185">Reference proteome</keyword>
<feature type="signal peptide" evidence="2">
    <location>
        <begin position="1"/>
        <end position="19"/>
    </location>
</feature>
<evidence type="ECO:0000313" key="5">
    <source>
        <dbReference type="Proteomes" id="UP001153714"/>
    </source>
</evidence>
<dbReference type="OrthoDB" id="192915at2759"/>
<gene>
    <name evidence="4" type="ORF">DIATSA_LOCUS11550</name>
</gene>
<feature type="domain" description="DUF3456" evidence="3">
    <location>
        <begin position="27"/>
        <end position="89"/>
    </location>
</feature>